<evidence type="ECO:0000256" key="4">
    <source>
        <dbReference type="ARBA" id="ARBA00015262"/>
    </source>
</evidence>
<dbReference type="InterPro" id="IPR036425">
    <property type="entry name" value="MoaB/Mog-like_dom_sf"/>
</dbReference>
<dbReference type="Gene3D" id="3.40.980.10">
    <property type="entry name" value="MoaB/Mog-like domain"/>
    <property type="match status" value="1"/>
</dbReference>
<dbReference type="Proteomes" id="UP001172743">
    <property type="component" value="Unassembled WGS sequence"/>
</dbReference>
<evidence type="ECO:0000256" key="1">
    <source>
        <dbReference type="ARBA" id="ARBA00003487"/>
    </source>
</evidence>
<evidence type="ECO:0000259" key="7">
    <source>
        <dbReference type="SMART" id="SM00852"/>
    </source>
</evidence>
<gene>
    <name evidence="8" type="ORF">QYB95_04105</name>
</gene>
<dbReference type="PIRSF" id="PIRSF006443">
    <property type="entry name" value="MoaB"/>
    <property type="match status" value="1"/>
</dbReference>
<evidence type="ECO:0000313" key="8">
    <source>
        <dbReference type="EMBL" id="MDN4492714.1"/>
    </source>
</evidence>
<dbReference type="PANTHER" id="PTHR43232">
    <property type="entry name" value="MOLYBDENUM COFACTOR BIOSYNTHESIS PROTEIN B"/>
    <property type="match status" value="1"/>
</dbReference>
<dbReference type="CDD" id="cd00886">
    <property type="entry name" value="MogA_MoaB"/>
    <property type="match status" value="1"/>
</dbReference>
<dbReference type="EMBL" id="JAUHTQ010000002">
    <property type="protein sequence ID" value="MDN4492714.1"/>
    <property type="molecule type" value="Genomic_DNA"/>
</dbReference>
<evidence type="ECO:0000256" key="3">
    <source>
        <dbReference type="ARBA" id="ARBA00006112"/>
    </source>
</evidence>
<dbReference type="PROSITE" id="PS01078">
    <property type="entry name" value="MOCF_BIOSYNTHESIS_1"/>
    <property type="match status" value="1"/>
</dbReference>
<dbReference type="InterPro" id="IPR012245">
    <property type="entry name" value="MoaB"/>
</dbReference>
<keyword evidence="5 6" id="KW-0501">Molybdenum cofactor biosynthesis</keyword>
<organism evidence="8 9">
    <name type="scientific">Ureibacillus aquaedulcis</name>
    <dbReference type="NCBI Taxonomy" id="3058421"/>
    <lineage>
        <taxon>Bacteria</taxon>
        <taxon>Bacillati</taxon>
        <taxon>Bacillota</taxon>
        <taxon>Bacilli</taxon>
        <taxon>Bacillales</taxon>
        <taxon>Caryophanaceae</taxon>
        <taxon>Ureibacillus</taxon>
    </lineage>
</organism>
<dbReference type="InterPro" id="IPR001453">
    <property type="entry name" value="MoaB/Mog_dom"/>
</dbReference>
<dbReference type="SMART" id="SM00852">
    <property type="entry name" value="MoCF_biosynth"/>
    <property type="match status" value="1"/>
</dbReference>
<dbReference type="Pfam" id="PF00994">
    <property type="entry name" value="MoCF_biosynth"/>
    <property type="match status" value="1"/>
</dbReference>
<dbReference type="SUPFAM" id="SSF53218">
    <property type="entry name" value="Molybdenum cofactor biosynthesis proteins"/>
    <property type="match status" value="1"/>
</dbReference>
<evidence type="ECO:0000256" key="6">
    <source>
        <dbReference type="PIRNR" id="PIRNR006443"/>
    </source>
</evidence>
<accession>A0ABT8GMT4</accession>
<evidence type="ECO:0000256" key="5">
    <source>
        <dbReference type="ARBA" id="ARBA00023150"/>
    </source>
</evidence>
<feature type="domain" description="MoaB/Mog" evidence="7">
    <location>
        <begin position="17"/>
        <end position="161"/>
    </location>
</feature>
<evidence type="ECO:0000256" key="2">
    <source>
        <dbReference type="ARBA" id="ARBA00005046"/>
    </source>
</evidence>
<dbReference type="RefSeq" id="WP_301136866.1">
    <property type="nucleotide sequence ID" value="NZ_JAUHTQ010000002.1"/>
</dbReference>
<comment type="caution">
    <text evidence="8">The sequence shown here is derived from an EMBL/GenBank/DDBJ whole genome shotgun (WGS) entry which is preliminary data.</text>
</comment>
<proteinExistence type="inferred from homology"/>
<evidence type="ECO:0000313" key="9">
    <source>
        <dbReference type="Proteomes" id="UP001172743"/>
    </source>
</evidence>
<protein>
    <recommendedName>
        <fullName evidence="4 6">Molybdenum cofactor biosynthesis protein B</fullName>
    </recommendedName>
</protein>
<dbReference type="InterPro" id="IPR008284">
    <property type="entry name" value="MoCF_biosynth_CS"/>
</dbReference>
<dbReference type="NCBIfam" id="TIGR00177">
    <property type="entry name" value="molyb_syn"/>
    <property type="match status" value="1"/>
</dbReference>
<comment type="similarity">
    <text evidence="3 6">Belongs to the MoaB/Mog family.</text>
</comment>
<comment type="pathway">
    <text evidence="2 6">Cofactor biosynthesis; molybdopterin biosynthesis.</text>
</comment>
<reference evidence="8" key="1">
    <citation type="submission" date="2023-07" db="EMBL/GenBank/DDBJ databases">
        <title>Ureibacillus sp. isolated from freshwater well.</title>
        <authorList>
            <person name="Kirdat K."/>
            <person name="Bhatt A."/>
            <person name="Teware R."/>
            <person name="Bhavsar Y."/>
            <person name="Yadav A."/>
        </authorList>
    </citation>
    <scope>NUCLEOTIDE SEQUENCE</scope>
    <source>
        <strain evidence="8">BA0131</strain>
    </source>
</reference>
<comment type="function">
    <text evidence="1 6">May be involved in the biosynthesis of molybdopterin.</text>
</comment>
<sequence>MSIEEHKKIRLKDVKVMVVTISDTRTFETDKSGRMMCELLSKNFFEITKYLIVKDEQSDIRSTILSGINDSNVDVILTNGGTGISMRDVTFEVVEELIDRPITGFGELFRMLSYEEIGSASMLSRAIGGVAKGTAIFSTPGSTGAVKLAMEKLILPELVHIVNELKKDG</sequence>
<dbReference type="PANTHER" id="PTHR43232:SF2">
    <property type="entry name" value="MOLYBDENUM COFACTOR BIOSYNTHESIS PROTEIN B"/>
    <property type="match status" value="1"/>
</dbReference>
<keyword evidence="9" id="KW-1185">Reference proteome</keyword>
<name>A0ABT8GMT4_9BACL</name>